<sequence>MTDHTSDNSKPPLKSLPLQDWESLIEDFHSGGPRLHRWTSQFSITASSLLDLVLSSILKRDFPLNLKLQLLHFIDEFVSFSDSSDSVLSESILERLVDTLRVVLQSPTSDGPHFTFSLKEQIMVSTTSIFISLDALRNFDVRLLESLTELLLTVVNRPNHGIDRQARAIACECLRELEKAYPCLLSNVVGHLWSLCQSERTHSSQSYILLFTTVISNLVAQRSSVSILSTPIPLVPFNVPQSVLPPDSSSSSNREVSPGLNSKELRRAIAFLLESPQILTPPAMVEFMTMIMPVALALELPASMLKVQFFGMIYSFDPLLCHVVLMMYLHFLDAFDEQEGEITRRLLLISKETQQHLVFRLLALHWLLGLFRIDSPLGKKTISVAEMGLSIYPTVFDPLALKALKLDLLALTSILSTMHKAEIVSGEDSESGKSVVKLLQDGLVCVSAFKWLPSGSAETAVAFRAFHKFLIGASSHSVNDANTSKSLVDSNIFHMLQEMLVELILESQRLVPVIVAFTDRLLGCQKHRWLGESLLQKFDEHLLPKVAINYKLVSCFSVFNRMAENDTIPPSGLLGLFAKFMLFLVEKHGPDTGLKSWSLGSKVLGICRTLLMHHQSSRLFLKMSTLLAFTCLYFPDLEVRDNARIYLRMLTCVPGKKLRDLLKLGDQPFGISQSLHSGALYNVQSPRLSHDLKKCRNISSYIHLKRKVPLLVKHSWSLSLSTLGVENEKSGFPEGIMDTETVVEERVTEFSSNIEKINLPQEPLRVMDSKISKILDILRRHFSCIPDFRHMPGLRVTIFCSLSFDSEPFNRIWGSDTFAKNLDDMDNHPAMYATVLKFSSSASFGPIPSRHIPFLLGESPGDGGSPSSRGVSSSLDIVPIQNGYGKDERFRVLVAVELEPREPTPGLVDVSIEATAGSGQIIRGQLQSITVGLEDLFLKAVVPSDISVEEIPGYYSDLFNALWEACGTSSNTGRETFSLKGGKGVAAIGGTRSVKLLEVSAASLIEGAELYLAPFIVSVVGEQLIQIVKDRNIIKNVIWEDMASENFSQVTSAVPDLDRGPLRLTYFSNEDEMGSLVSSYKRNMGHFHVLIFLPPRFHLLFQMEVSDFSTLVRIRTDHWPCLAYVDDYLEALFLA</sequence>
<proteinExistence type="predicted"/>
<evidence type="ECO:0000313" key="4">
    <source>
        <dbReference type="Proteomes" id="UP001642487"/>
    </source>
</evidence>
<reference evidence="3 4" key="1">
    <citation type="submission" date="2024-03" db="EMBL/GenBank/DDBJ databases">
        <authorList>
            <person name="Gkanogiannis A."/>
            <person name="Becerra Lopez-Lavalle L."/>
        </authorList>
    </citation>
    <scope>NUCLEOTIDE SEQUENCE [LARGE SCALE GENOMIC DNA]</scope>
</reference>
<dbReference type="InterPro" id="IPR048981">
    <property type="entry name" value="AP5B1_C"/>
</dbReference>
<evidence type="ECO:0000259" key="1">
    <source>
        <dbReference type="Pfam" id="PF21588"/>
    </source>
</evidence>
<evidence type="ECO:0000313" key="3">
    <source>
        <dbReference type="EMBL" id="CAK9311414.1"/>
    </source>
</evidence>
<evidence type="ECO:0000259" key="2">
    <source>
        <dbReference type="Pfam" id="PF21590"/>
    </source>
</evidence>
<dbReference type="EMBL" id="OZ021744">
    <property type="protein sequence ID" value="CAK9311414.1"/>
    <property type="molecule type" value="Genomic_DNA"/>
</dbReference>
<dbReference type="InterPro" id="IPR048979">
    <property type="entry name" value="AP5B1_middle"/>
</dbReference>
<protein>
    <recommendedName>
        <fullName evidence="5">AP-5 complex subunit beta-1</fullName>
    </recommendedName>
</protein>
<feature type="domain" description="AP5B1 C-terminal" evidence="2">
    <location>
        <begin position="1074"/>
        <end position="1131"/>
    </location>
</feature>
<dbReference type="InterPro" id="IPR038741">
    <property type="entry name" value="AP5B1"/>
</dbReference>
<dbReference type="Pfam" id="PF21588">
    <property type="entry name" value="AP5B1_middle"/>
    <property type="match status" value="1"/>
</dbReference>
<name>A0ABP0XTB9_9ROSI</name>
<accession>A0ABP0XTB9</accession>
<keyword evidence="4" id="KW-1185">Reference proteome</keyword>
<organism evidence="3 4">
    <name type="scientific">Citrullus colocynthis</name>
    <name type="common">colocynth</name>
    <dbReference type="NCBI Taxonomy" id="252529"/>
    <lineage>
        <taxon>Eukaryota</taxon>
        <taxon>Viridiplantae</taxon>
        <taxon>Streptophyta</taxon>
        <taxon>Embryophyta</taxon>
        <taxon>Tracheophyta</taxon>
        <taxon>Spermatophyta</taxon>
        <taxon>Magnoliopsida</taxon>
        <taxon>eudicotyledons</taxon>
        <taxon>Gunneridae</taxon>
        <taxon>Pentapetalae</taxon>
        <taxon>rosids</taxon>
        <taxon>fabids</taxon>
        <taxon>Cucurbitales</taxon>
        <taxon>Cucurbitaceae</taxon>
        <taxon>Benincaseae</taxon>
        <taxon>Citrullus</taxon>
    </lineage>
</organism>
<evidence type="ECO:0008006" key="5">
    <source>
        <dbReference type="Google" id="ProtNLM"/>
    </source>
</evidence>
<dbReference type="Pfam" id="PF21590">
    <property type="entry name" value="AP5B1_C"/>
    <property type="match status" value="1"/>
</dbReference>
<feature type="domain" description="AP5B1 middle" evidence="1">
    <location>
        <begin position="262"/>
        <end position="658"/>
    </location>
</feature>
<gene>
    <name evidence="3" type="ORF">CITCOLO1_LOCUS3074</name>
</gene>
<dbReference type="PANTHER" id="PTHR34033">
    <property type="entry name" value="AP-5 COMPLEX SUBUNIT BETA-1"/>
    <property type="match status" value="1"/>
</dbReference>
<dbReference type="PANTHER" id="PTHR34033:SF1">
    <property type="entry name" value="AP-5 COMPLEX SUBUNIT BETA-1"/>
    <property type="match status" value="1"/>
</dbReference>
<dbReference type="Proteomes" id="UP001642487">
    <property type="component" value="Chromosome 10"/>
</dbReference>